<proteinExistence type="predicted"/>
<keyword evidence="3" id="KW-0804">Transcription</keyword>
<accession>A0AAD8N877</accession>
<evidence type="ECO:0000313" key="7">
    <source>
        <dbReference type="Proteomes" id="UP001237642"/>
    </source>
</evidence>
<protein>
    <recommendedName>
        <fullName evidence="5">NAC domain-containing protein</fullName>
    </recommendedName>
</protein>
<keyword evidence="4" id="KW-0539">Nucleus</keyword>
<gene>
    <name evidence="6" type="ORF">POM88_010172</name>
</gene>
<sequence length="180" mass="20337">MELSDGFRFNPFEHELFNLYLKPKVLGEKLPRNVVEEKQLYDSDANPWKILDPETHSWILSEVFSGKIETVTYVFVNLTKKEGVLEGVTTDGSSKEGVLEGVTAVGCWKEGVLKGVTTDGCSKEGVLENSGEVEIDDEWMNSILLDISDFDYTIDDFTTNLGKRKLQDEIPNVMSKRLCY</sequence>
<organism evidence="6 7">
    <name type="scientific">Heracleum sosnowskyi</name>
    <dbReference type="NCBI Taxonomy" id="360622"/>
    <lineage>
        <taxon>Eukaryota</taxon>
        <taxon>Viridiplantae</taxon>
        <taxon>Streptophyta</taxon>
        <taxon>Embryophyta</taxon>
        <taxon>Tracheophyta</taxon>
        <taxon>Spermatophyta</taxon>
        <taxon>Magnoliopsida</taxon>
        <taxon>eudicotyledons</taxon>
        <taxon>Gunneridae</taxon>
        <taxon>Pentapetalae</taxon>
        <taxon>asterids</taxon>
        <taxon>campanulids</taxon>
        <taxon>Apiales</taxon>
        <taxon>Apiaceae</taxon>
        <taxon>Apioideae</taxon>
        <taxon>apioid superclade</taxon>
        <taxon>Tordylieae</taxon>
        <taxon>Tordyliinae</taxon>
        <taxon>Heracleum</taxon>
    </lineage>
</organism>
<keyword evidence="2" id="KW-0238">DNA-binding</keyword>
<dbReference type="GO" id="GO:0006355">
    <property type="term" value="P:regulation of DNA-templated transcription"/>
    <property type="evidence" value="ECO:0007669"/>
    <property type="project" value="InterPro"/>
</dbReference>
<reference evidence="6" key="1">
    <citation type="submission" date="2023-02" db="EMBL/GenBank/DDBJ databases">
        <title>Genome of toxic invasive species Heracleum sosnowskyi carries increased number of genes despite the absence of recent whole-genome duplications.</title>
        <authorList>
            <person name="Schelkunov M."/>
            <person name="Shtratnikova V."/>
            <person name="Makarenko M."/>
            <person name="Klepikova A."/>
            <person name="Omelchenko D."/>
            <person name="Novikova G."/>
            <person name="Obukhova E."/>
            <person name="Bogdanov V."/>
            <person name="Penin A."/>
            <person name="Logacheva M."/>
        </authorList>
    </citation>
    <scope>NUCLEOTIDE SEQUENCE</scope>
    <source>
        <strain evidence="6">Hsosn_3</strain>
        <tissue evidence="6">Leaf</tissue>
    </source>
</reference>
<evidence type="ECO:0000313" key="6">
    <source>
        <dbReference type="EMBL" id="KAK1400309.1"/>
    </source>
</evidence>
<dbReference type="Proteomes" id="UP001237642">
    <property type="component" value="Unassembled WGS sequence"/>
</dbReference>
<feature type="domain" description="NAC" evidence="5">
    <location>
        <begin position="6"/>
        <end position="110"/>
    </location>
</feature>
<dbReference type="EMBL" id="JAUIZM010000002">
    <property type="protein sequence ID" value="KAK1400309.1"/>
    <property type="molecule type" value="Genomic_DNA"/>
</dbReference>
<name>A0AAD8N877_9APIA</name>
<dbReference type="Gene3D" id="2.170.150.80">
    <property type="entry name" value="NAC domain"/>
    <property type="match status" value="1"/>
</dbReference>
<evidence type="ECO:0000256" key="2">
    <source>
        <dbReference type="ARBA" id="ARBA00023125"/>
    </source>
</evidence>
<evidence type="ECO:0000259" key="5">
    <source>
        <dbReference type="Pfam" id="PF02365"/>
    </source>
</evidence>
<dbReference type="Pfam" id="PF02365">
    <property type="entry name" value="NAM"/>
    <property type="match status" value="1"/>
</dbReference>
<dbReference type="AlphaFoldDB" id="A0AAD8N877"/>
<dbReference type="SUPFAM" id="SSF101941">
    <property type="entry name" value="NAC domain"/>
    <property type="match status" value="1"/>
</dbReference>
<dbReference type="InterPro" id="IPR003441">
    <property type="entry name" value="NAC-dom"/>
</dbReference>
<evidence type="ECO:0000256" key="1">
    <source>
        <dbReference type="ARBA" id="ARBA00023015"/>
    </source>
</evidence>
<comment type="caution">
    <text evidence="6">The sequence shown here is derived from an EMBL/GenBank/DDBJ whole genome shotgun (WGS) entry which is preliminary data.</text>
</comment>
<keyword evidence="1" id="KW-0805">Transcription regulation</keyword>
<keyword evidence="7" id="KW-1185">Reference proteome</keyword>
<reference evidence="6" key="2">
    <citation type="submission" date="2023-05" db="EMBL/GenBank/DDBJ databases">
        <authorList>
            <person name="Schelkunov M.I."/>
        </authorList>
    </citation>
    <scope>NUCLEOTIDE SEQUENCE</scope>
    <source>
        <strain evidence="6">Hsosn_3</strain>
        <tissue evidence="6">Leaf</tissue>
    </source>
</reference>
<evidence type="ECO:0000256" key="3">
    <source>
        <dbReference type="ARBA" id="ARBA00023163"/>
    </source>
</evidence>
<dbReference type="GO" id="GO:0003677">
    <property type="term" value="F:DNA binding"/>
    <property type="evidence" value="ECO:0007669"/>
    <property type="project" value="UniProtKB-KW"/>
</dbReference>
<evidence type="ECO:0000256" key="4">
    <source>
        <dbReference type="ARBA" id="ARBA00023242"/>
    </source>
</evidence>
<dbReference type="InterPro" id="IPR036093">
    <property type="entry name" value="NAC_dom_sf"/>
</dbReference>